<sequence length="25" mass="2886">MLGSKMQRRDVSKTKDVVSFFLLVT</sequence>
<dbReference type="EMBL" id="GGEC01064789">
    <property type="protein sequence ID" value="MBX45273.1"/>
    <property type="molecule type" value="Transcribed_RNA"/>
</dbReference>
<evidence type="ECO:0000313" key="1">
    <source>
        <dbReference type="EMBL" id="MBX45273.1"/>
    </source>
</evidence>
<protein>
    <submittedName>
        <fullName evidence="1">Uncharacterized protein</fullName>
    </submittedName>
</protein>
<dbReference type="AlphaFoldDB" id="A0A2P2NS34"/>
<accession>A0A2P2NS34</accession>
<organism evidence="1">
    <name type="scientific">Rhizophora mucronata</name>
    <name type="common">Asiatic mangrove</name>
    <dbReference type="NCBI Taxonomy" id="61149"/>
    <lineage>
        <taxon>Eukaryota</taxon>
        <taxon>Viridiplantae</taxon>
        <taxon>Streptophyta</taxon>
        <taxon>Embryophyta</taxon>
        <taxon>Tracheophyta</taxon>
        <taxon>Spermatophyta</taxon>
        <taxon>Magnoliopsida</taxon>
        <taxon>eudicotyledons</taxon>
        <taxon>Gunneridae</taxon>
        <taxon>Pentapetalae</taxon>
        <taxon>rosids</taxon>
        <taxon>fabids</taxon>
        <taxon>Malpighiales</taxon>
        <taxon>Rhizophoraceae</taxon>
        <taxon>Rhizophora</taxon>
    </lineage>
</organism>
<proteinExistence type="predicted"/>
<name>A0A2P2NS34_RHIMU</name>
<reference evidence="1" key="1">
    <citation type="submission" date="2018-02" db="EMBL/GenBank/DDBJ databases">
        <title>Rhizophora mucronata_Transcriptome.</title>
        <authorList>
            <person name="Meera S.P."/>
            <person name="Sreeshan A."/>
            <person name="Augustine A."/>
        </authorList>
    </citation>
    <scope>NUCLEOTIDE SEQUENCE</scope>
    <source>
        <tissue evidence="1">Leaf</tissue>
    </source>
</reference>